<accession>A0ABP1R339</accession>
<gene>
    <name evidence="4" type="ORF">ODALV1_LOCUS16617</name>
</gene>
<evidence type="ECO:0000313" key="4">
    <source>
        <dbReference type="EMBL" id="CAL8114787.1"/>
    </source>
</evidence>
<evidence type="ECO:0000259" key="3">
    <source>
        <dbReference type="PROSITE" id="PS50157"/>
    </source>
</evidence>
<keyword evidence="1" id="KW-0862">Zinc</keyword>
<feature type="domain" description="C2H2-type" evidence="3">
    <location>
        <begin position="140"/>
        <end position="163"/>
    </location>
</feature>
<evidence type="ECO:0000313" key="5">
    <source>
        <dbReference type="Proteomes" id="UP001642540"/>
    </source>
</evidence>
<evidence type="ECO:0000256" key="2">
    <source>
        <dbReference type="SAM" id="MobiDB-lite"/>
    </source>
</evidence>
<sequence>MDSDTGEGFTEANLSSDDESFKEMEIEGEMFDLSNEVNISQSATALDGGITYQQKLKIKKLQSEIKQKPGIWRCPSCSLGFPEPEQYVLHEVKEHGENQIMEMSISAQDVSPKKIGTLHSDPGNLRGHLNPPKNKLKSAYKCDTCSVTFHDSTKFFYHMLQVHGRVFRIRKTEETNEDKHENQNICPESTCNFRGCSKLQLLEHVKQHLDQVLQIAKADSFKTTSANIDLHLTTEKDKVSTVSLENLSREVIPADDVGTAECNLEQSFGACPKITGTSSLADIVSPSPTFLATSSSSTSSSSITSFANTTREMVYHLIKIQRKSGHENPSPITEY</sequence>
<comment type="caution">
    <text evidence="4">The sequence shown here is derived from an EMBL/GenBank/DDBJ whole genome shotgun (WGS) entry which is preliminary data.</text>
</comment>
<keyword evidence="1" id="KW-0863">Zinc-finger</keyword>
<dbReference type="PROSITE" id="PS00028">
    <property type="entry name" value="ZINC_FINGER_C2H2_1"/>
    <property type="match status" value="2"/>
</dbReference>
<organism evidence="4 5">
    <name type="scientific">Orchesella dallaii</name>
    <dbReference type="NCBI Taxonomy" id="48710"/>
    <lineage>
        <taxon>Eukaryota</taxon>
        <taxon>Metazoa</taxon>
        <taxon>Ecdysozoa</taxon>
        <taxon>Arthropoda</taxon>
        <taxon>Hexapoda</taxon>
        <taxon>Collembola</taxon>
        <taxon>Entomobryomorpha</taxon>
        <taxon>Entomobryoidea</taxon>
        <taxon>Orchesellidae</taxon>
        <taxon>Orchesellinae</taxon>
        <taxon>Orchesella</taxon>
    </lineage>
</organism>
<evidence type="ECO:0000256" key="1">
    <source>
        <dbReference type="PROSITE-ProRule" id="PRU00042"/>
    </source>
</evidence>
<dbReference type="InterPro" id="IPR013087">
    <property type="entry name" value="Znf_C2H2_type"/>
</dbReference>
<dbReference type="EMBL" id="CAXLJM020000050">
    <property type="protein sequence ID" value="CAL8114787.1"/>
    <property type="molecule type" value="Genomic_DNA"/>
</dbReference>
<feature type="region of interest" description="Disordered" evidence="2">
    <location>
        <begin position="1"/>
        <end position="20"/>
    </location>
</feature>
<keyword evidence="1" id="KW-0479">Metal-binding</keyword>
<reference evidence="4 5" key="1">
    <citation type="submission" date="2024-08" db="EMBL/GenBank/DDBJ databases">
        <authorList>
            <person name="Cucini C."/>
            <person name="Frati F."/>
        </authorList>
    </citation>
    <scope>NUCLEOTIDE SEQUENCE [LARGE SCALE GENOMIC DNA]</scope>
</reference>
<dbReference type="PROSITE" id="PS50157">
    <property type="entry name" value="ZINC_FINGER_C2H2_2"/>
    <property type="match status" value="1"/>
</dbReference>
<name>A0ABP1R339_9HEXA</name>
<protein>
    <recommendedName>
        <fullName evidence="3">C2H2-type domain-containing protein</fullName>
    </recommendedName>
</protein>
<dbReference type="SMART" id="SM00355">
    <property type="entry name" value="ZnF_C2H2"/>
    <property type="match status" value="3"/>
</dbReference>
<dbReference type="Proteomes" id="UP001642540">
    <property type="component" value="Unassembled WGS sequence"/>
</dbReference>
<keyword evidence="5" id="KW-1185">Reference proteome</keyword>
<proteinExistence type="predicted"/>